<protein>
    <submittedName>
        <fullName evidence="1">Uncharacterized protein</fullName>
    </submittedName>
</protein>
<dbReference type="Proteomes" id="UP001162131">
    <property type="component" value="Unassembled WGS sequence"/>
</dbReference>
<proteinExistence type="predicted"/>
<reference evidence="1" key="1">
    <citation type="submission" date="2021-09" db="EMBL/GenBank/DDBJ databases">
        <authorList>
            <consortium name="AG Swart"/>
            <person name="Singh M."/>
            <person name="Singh A."/>
            <person name="Seah K."/>
            <person name="Emmerich C."/>
        </authorList>
    </citation>
    <scope>NUCLEOTIDE SEQUENCE</scope>
    <source>
        <strain evidence="1">ATCC30299</strain>
    </source>
</reference>
<organism evidence="1 2">
    <name type="scientific">Blepharisma stoltei</name>
    <dbReference type="NCBI Taxonomy" id="1481888"/>
    <lineage>
        <taxon>Eukaryota</taxon>
        <taxon>Sar</taxon>
        <taxon>Alveolata</taxon>
        <taxon>Ciliophora</taxon>
        <taxon>Postciliodesmatophora</taxon>
        <taxon>Heterotrichea</taxon>
        <taxon>Heterotrichida</taxon>
        <taxon>Blepharismidae</taxon>
        <taxon>Blepharisma</taxon>
    </lineage>
</organism>
<keyword evidence="2" id="KW-1185">Reference proteome</keyword>
<name>A0AAU9IGV2_9CILI</name>
<dbReference type="CDD" id="cd02066">
    <property type="entry name" value="GRX_family"/>
    <property type="match status" value="1"/>
</dbReference>
<gene>
    <name evidence="1" type="ORF">BSTOLATCC_MIC6579</name>
</gene>
<dbReference type="InterPro" id="IPR036249">
    <property type="entry name" value="Thioredoxin-like_sf"/>
</dbReference>
<accession>A0AAU9IGV2</accession>
<evidence type="ECO:0000313" key="1">
    <source>
        <dbReference type="EMBL" id="CAG9312476.1"/>
    </source>
</evidence>
<dbReference type="Gene3D" id="3.40.30.10">
    <property type="entry name" value="Glutaredoxin"/>
    <property type="match status" value="1"/>
</dbReference>
<dbReference type="AlphaFoldDB" id="A0AAU9IGV2"/>
<comment type="caution">
    <text evidence="1">The sequence shown here is derived from an EMBL/GenBank/DDBJ whole genome shotgun (WGS) entry which is preliminary data.</text>
</comment>
<sequence>MAVVKVYTTSLHSSRIEFDHSQLAVQLLSVKGIPFEEIDLNSAGPIGNTKMRIILYSSHQLFKIKRENNTSSWPLPQIMINGVYIGGYPELQYLEDSGDLTKILTGKRCPHVYLHFLKGNLLGTLSSYTYCPICNPNSSLIIRIDSNYSNSVEDFQLIRTLLNSHVTFSVIDIDNPKVSKVTGHSLHGHTISREALISHAENNLLIGMLNKEICIKCLKKTILCEICSECKKVI</sequence>
<dbReference type="SUPFAM" id="SSF52833">
    <property type="entry name" value="Thioredoxin-like"/>
    <property type="match status" value="1"/>
</dbReference>
<dbReference type="PROSITE" id="PS51354">
    <property type="entry name" value="GLUTAREDOXIN_2"/>
    <property type="match status" value="1"/>
</dbReference>
<evidence type="ECO:0000313" key="2">
    <source>
        <dbReference type="Proteomes" id="UP001162131"/>
    </source>
</evidence>
<dbReference type="EMBL" id="CAJZBQ010000006">
    <property type="protein sequence ID" value="CAG9312476.1"/>
    <property type="molecule type" value="Genomic_DNA"/>
</dbReference>